<dbReference type="RefSeq" id="WP_192143934.1">
    <property type="nucleotide sequence ID" value="NZ_JACYXZ010000003.1"/>
</dbReference>
<comment type="caution">
    <text evidence="2">The sequence shown here is derived from an EMBL/GenBank/DDBJ whole genome shotgun (WGS) entry which is preliminary data.</text>
</comment>
<dbReference type="EMBL" id="JACYXZ010000003">
    <property type="protein sequence ID" value="MBD8870658.1"/>
    <property type="molecule type" value="Genomic_DNA"/>
</dbReference>
<evidence type="ECO:0000313" key="3">
    <source>
        <dbReference type="Proteomes" id="UP000616839"/>
    </source>
</evidence>
<evidence type="ECO:0000313" key="2">
    <source>
        <dbReference type="EMBL" id="MBD8870658.1"/>
    </source>
</evidence>
<keyword evidence="3" id="KW-1185">Reference proteome</keyword>
<proteinExistence type="predicted"/>
<sequence length="87" mass="8901">MSKYDESIPNANGPDGAAGDMGVSSERQGDAGPGQEAVTDGVRDTTPQERDPGEDVAPEQSSGGPEENPTGLPPKSGYSRTDPRSKG</sequence>
<dbReference type="AlphaFoldDB" id="A0A927PZR1"/>
<feature type="compositionally biased region" description="Basic and acidic residues" evidence="1">
    <location>
        <begin position="41"/>
        <end position="53"/>
    </location>
</feature>
<gene>
    <name evidence="2" type="ORF">IE331_13565</name>
</gene>
<protein>
    <submittedName>
        <fullName evidence="2">Uncharacterized protein</fullName>
    </submittedName>
</protein>
<organism evidence="2 3">
    <name type="scientific">Nocardioides donggukensis</name>
    <dbReference type="NCBI Taxonomy" id="2774019"/>
    <lineage>
        <taxon>Bacteria</taxon>
        <taxon>Bacillati</taxon>
        <taxon>Actinomycetota</taxon>
        <taxon>Actinomycetes</taxon>
        <taxon>Propionibacteriales</taxon>
        <taxon>Nocardioidaceae</taxon>
        <taxon>Nocardioides</taxon>
    </lineage>
</organism>
<name>A0A927PZR1_9ACTN</name>
<feature type="region of interest" description="Disordered" evidence="1">
    <location>
        <begin position="1"/>
        <end position="87"/>
    </location>
</feature>
<accession>A0A927PZR1</accession>
<dbReference type="Proteomes" id="UP000616839">
    <property type="component" value="Unassembled WGS sequence"/>
</dbReference>
<reference evidence="2" key="1">
    <citation type="submission" date="2020-09" db="EMBL/GenBank/DDBJ databases">
        <title>Nocardioides sp. strain MJB4 16S ribosomal RNA gene Genome sequencing and assembly.</title>
        <authorList>
            <person name="Kim I."/>
        </authorList>
    </citation>
    <scope>NUCLEOTIDE SEQUENCE</scope>
    <source>
        <strain evidence="2">MJB4</strain>
    </source>
</reference>
<evidence type="ECO:0000256" key="1">
    <source>
        <dbReference type="SAM" id="MobiDB-lite"/>
    </source>
</evidence>